<dbReference type="EMBL" id="CP048286">
    <property type="protein sequence ID" value="QHW29364.1"/>
    <property type="molecule type" value="Genomic_DNA"/>
</dbReference>
<evidence type="ECO:0000256" key="1">
    <source>
        <dbReference type="SAM" id="MobiDB-lite"/>
    </source>
</evidence>
<keyword evidence="3" id="KW-1185">Reference proteome</keyword>
<proteinExistence type="predicted"/>
<dbReference type="AlphaFoldDB" id="A0A6C0NT57"/>
<protein>
    <submittedName>
        <fullName evidence="2">Uncharacterized protein</fullName>
    </submittedName>
</protein>
<dbReference type="Proteomes" id="UP000479114">
    <property type="component" value="Chromosome"/>
</dbReference>
<dbReference type="RefSeq" id="WP_162637934.1">
    <property type="nucleotide sequence ID" value="NZ_CP048286.1"/>
</dbReference>
<gene>
    <name evidence="2" type="ORF">GZH47_14060</name>
</gene>
<evidence type="ECO:0000313" key="2">
    <source>
        <dbReference type="EMBL" id="QHW29364.1"/>
    </source>
</evidence>
<name>A0A6C0NT57_9BACL</name>
<dbReference type="KEGG" id="prz:GZH47_14060"/>
<reference evidence="2 3" key="1">
    <citation type="submission" date="2020-02" db="EMBL/GenBank/DDBJ databases">
        <title>Paenibacillus sp. nov., isolated from rhizosphere soil of tomato.</title>
        <authorList>
            <person name="Weon H.-Y."/>
            <person name="Lee S.A."/>
        </authorList>
    </citation>
    <scope>NUCLEOTIDE SEQUENCE [LARGE SCALE GENOMIC DNA]</scope>
    <source>
        <strain evidence="2 3">14171R-81</strain>
    </source>
</reference>
<organism evidence="2 3">
    <name type="scientific">Paenibacillus rhizovicinus</name>
    <dbReference type="NCBI Taxonomy" id="2704463"/>
    <lineage>
        <taxon>Bacteria</taxon>
        <taxon>Bacillati</taxon>
        <taxon>Bacillota</taxon>
        <taxon>Bacilli</taxon>
        <taxon>Bacillales</taxon>
        <taxon>Paenibacillaceae</taxon>
        <taxon>Paenibacillus</taxon>
    </lineage>
</organism>
<accession>A0A6C0NT57</accession>
<evidence type="ECO:0000313" key="3">
    <source>
        <dbReference type="Proteomes" id="UP000479114"/>
    </source>
</evidence>
<feature type="compositionally biased region" description="Basic and acidic residues" evidence="1">
    <location>
        <begin position="7"/>
        <end position="31"/>
    </location>
</feature>
<sequence length="71" mass="7838">MNAFERSAVRRREQQDKRDNPEGAPPEKESLFDGFVSERTVDPIPVGDQTIRTKGCICHAAAIDRGAGTHT</sequence>
<feature type="region of interest" description="Disordered" evidence="1">
    <location>
        <begin position="1"/>
        <end position="32"/>
    </location>
</feature>